<dbReference type="Gene3D" id="3.30.530.20">
    <property type="match status" value="1"/>
</dbReference>
<dbReference type="EMBL" id="CP015961">
    <property type="protein sequence ID" value="ANI93723.1"/>
    <property type="molecule type" value="Genomic_DNA"/>
</dbReference>
<keyword evidence="2" id="KW-1185">Reference proteome</keyword>
<reference evidence="1 2" key="1">
    <citation type="submission" date="2016-06" db="EMBL/GenBank/DDBJ databases">
        <title>Complete genome sequence of a saline-alkali tolerant type strain Dietzia timorensis ID05-A0528T.</title>
        <authorList>
            <person name="Wu X."/>
        </authorList>
    </citation>
    <scope>NUCLEOTIDE SEQUENCE [LARGE SCALE GENOMIC DNA]</scope>
    <source>
        <strain evidence="1 2">ID05-A0528</strain>
    </source>
</reference>
<dbReference type="STRING" id="499555.BJL86_2964"/>
<gene>
    <name evidence="1" type="ORF">BJL86_2964</name>
</gene>
<evidence type="ECO:0000313" key="2">
    <source>
        <dbReference type="Proteomes" id="UP000186104"/>
    </source>
</evidence>
<proteinExistence type="predicted"/>
<dbReference type="SUPFAM" id="SSF55961">
    <property type="entry name" value="Bet v1-like"/>
    <property type="match status" value="1"/>
</dbReference>
<organism evidence="1 2">
    <name type="scientific">Dietzia timorensis</name>
    <dbReference type="NCBI Taxonomy" id="499555"/>
    <lineage>
        <taxon>Bacteria</taxon>
        <taxon>Bacillati</taxon>
        <taxon>Actinomycetota</taxon>
        <taxon>Actinomycetes</taxon>
        <taxon>Mycobacteriales</taxon>
        <taxon>Dietziaceae</taxon>
        <taxon>Dietzia</taxon>
    </lineage>
</organism>
<dbReference type="KEGG" id="dtm:BJL86_2964"/>
<sequence>MSERIEVARFIPAEPAEIFALLCDPWGHVAIDSSGMLQSASGSPVTAAGEEFTIHMDREALGDVDLGKYDVAVQFTTVVPDREIAWTIDGAIKPPIGHTYGYRLEPTDGGTTVTSYYDWSTAAPEWKKIFPVISESALKGTLGILDRTVRHGYYRP</sequence>
<dbReference type="OrthoDB" id="6624781at2"/>
<dbReference type="AlphaFoldDB" id="A0A173LP93"/>
<evidence type="ECO:0008006" key="3">
    <source>
        <dbReference type="Google" id="ProtNLM"/>
    </source>
</evidence>
<accession>A0A173LP93</accession>
<dbReference type="Proteomes" id="UP000186104">
    <property type="component" value="Chromosome"/>
</dbReference>
<name>A0A173LP93_9ACTN</name>
<evidence type="ECO:0000313" key="1">
    <source>
        <dbReference type="EMBL" id="ANI93723.1"/>
    </source>
</evidence>
<dbReference type="RefSeq" id="WP_067477377.1">
    <property type="nucleotide sequence ID" value="NZ_CP015961.1"/>
</dbReference>
<protein>
    <recommendedName>
        <fullName evidence="3">Polyketide cyclase</fullName>
    </recommendedName>
</protein>
<dbReference type="InterPro" id="IPR023393">
    <property type="entry name" value="START-like_dom_sf"/>
</dbReference>